<dbReference type="GO" id="GO:0043709">
    <property type="term" value="P:cell adhesion involved in single-species biofilm formation"/>
    <property type="evidence" value="ECO:0007669"/>
    <property type="project" value="TreeGrafter"/>
</dbReference>
<protein>
    <submittedName>
        <fullName evidence="3">Fimbrial protein</fullName>
    </submittedName>
</protein>
<evidence type="ECO:0000259" key="2">
    <source>
        <dbReference type="Pfam" id="PF00419"/>
    </source>
</evidence>
<dbReference type="KEGG" id="ypy:YPK_0694"/>
<feature type="domain" description="Fimbrial-type adhesion" evidence="2">
    <location>
        <begin position="32"/>
        <end position="175"/>
    </location>
</feature>
<feature type="signal peptide" evidence="1">
    <location>
        <begin position="1"/>
        <end position="23"/>
    </location>
</feature>
<feature type="chain" id="PRO_5007407950" evidence="1">
    <location>
        <begin position="24"/>
        <end position="176"/>
    </location>
</feature>
<dbReference type="RefSeq" id="WP_011192686.1">
    <property type="nucleotide sequence ID" value="NZ_CP009792.1"/>
</dbReference>
<dbReference type="InterPro" id="IPR036937">
    <property type="entry name" value="Adhesion_dom_fimbrial_sf"/>
</dbReference>
<dbReference type="KEGG" id="ypy:YPK_1522"/>
<dbReference type="GO" id="GO:0009289">
    <property type="term" value="C:pilus"/>
    <property type="evidence" value="ECO:0007669"/>
    <property type="project" value="InterPro"/>
</dbReference>
<dbReference type="EMBL" id="CP000950">
    <property type="protein sequence ID" value="ACA66995.1"/>
    <property type="molecule type" value="Genomic_DNA"/>
</dbReference>
<reference evidence="3" key="1">
    <citation type="submission" date="2008-02" db="EMBL/GenBank/DDBJ databases">
        <title>Complete sequence of Yersinia pseudotuberculosis YPIII.</title>
        <authorList>
            <consortium name="US DOE Joint Genome Institute"/>
            <person name="Challacombe J.F."/>
            <person name="Bruce D."/>
            <person name="Detter J.C."/>
            <person name="Green L."/>
            <person name="Land M."/>
            <person name="Munk C."/>
            <person name="Lindler L.E."/>
            <person name="Nikolich M.P."/>
            <person name="Brettin T."/>
        </authorList>
    </citation>
    <scope>NUCLEOTIDE SEQUENCE</scope>
    <source>
        <strain evidence="3">YPIII</strain>
    </source>
</reference>
<dbReference type="Pfam" id="PF00419">
    <property type="entry name" value="Fimbrial"/>
    <property type="match status" value="1"/>
</dbReference>
<name>A0A0H3AZP1_YERPY</name>
<dbReference type="Gene3D" id="2.60.40.1090">
    <property type="entry name" value="Fimbrial-type adhesion domain"/>
    <property type="match status" value="1"/>
</dbReference>
<dbReference type="PANTHER" id="PTHR33420:SF26">
    <property type="entry name" value="FIMBRIAL SUBUNIT"/>
    <property type="match status" value="1"/>
</dbReference>
<dbReference type="InterPro" id="IPR008966">
    <property type="entry name" value="Adhesion_dom_sf"/>
</dbReference>
<sequence length="176" mass="17854" precursor="true">MSNFKKSVLVAAVLSLSAFAANAADQGKGKVTFTGSIIEAPCSITSEAADQVVELGQISTASLANMGSSEPRSFSIGLEKCDVATMKNVSVTFDGTPDGVDAEMLKLIGLADGAGIVITDEAGATIKRGVASVGKTLDQGSNSLKFSAYLKGTSADEGSVVPGEFSSVANFTLAYN</sequence>
<dbReference type="PATRIC" id="fig|502800.11.peg.1313"/>
<organism evidence="3">
    <name type="scientific">Yersinia pseudotuberculosis serotype O:3 (strain YPIII)</name>
    <dbReference type="NCBI Taxonomy" id="502800"/>
    <lineage>
        <taxon>Bacteria</taxon>
        <taxon>Pseudomonadati</taxon>
        <taxon>Pseudomonadota</taxon>
        <taxon>Gammaproteobacteria</taxon>
        <taxon>Enterobacterales</taxon>
        <taxon>Yersiniaceae</taxon>
        <taxon>Yersinia</taxon>
    </lineage>
</organism>
<evidence type="ECO:0000313" key="4">
    <source>
        <dbReference type="EMBL" id="ACA67815.1"/>
    </source>
</evidence>
<proteinExistence type="predicted"/>
<evidence type="ECO:0000313" key="3">
    <source>
        <dbReference type="EMBL" id="ACA66995.1"/>
    </source>
</evidence>
<dbReference type="EMBL" id="CP000950">
    <property type="protein sequence ID" value="ACA67815.1"/>
    <property type="molecule type" value="Genomic_DNA"/>
</dbReference>
<evidence type="ECO:0000256" key="1">
    <source>
        <dbReference type="SAM" id="SignalP"/>
    </source>
</evidence>
<dbReference type="PANTHER" id="PTHR33420">
    <property type="entry name" value="FIMBRIAL SUBUNIT ELFA-RELATED"/>
    <property type="match status" value="1"/>
</dbReference>
<dbReference type="GeneID" id="49785373"/>
<dbReference type="AlphaFoldDB" id="A0A0H3AZP1"/>
<keyword evidence="1" id="KW-0732">Signal</keyword>
<accession>A0A0H3AZP1</accession>
<dbReference type="SUPFAM" id="SSF49401">
    <property type="entry name" value="Bacterial adhesins"/>
    <property type="match status" value="1"/>
</dbReference>
<dbReference type="InterPro" id="IPR000259">
    <property type="entry name" value="Adhesion_dom_fimbrial"/>
</dbReference>
<dbReference type="InterPro" id="IPR050263">
    <property type="entry name" value="Bact_Fimbrial_Adh_Pro"/>
</dbReference>
<gene>
    <name evidence="3" type="ordered locus">YPK_0694</name>
    <name evidence="4" type="ordered locus">YPK_1522</name>
</gene>